<dbReference type="AlphaFoldDB" id="A0A369JZ51"/>
<dbReference type="Proteomes" id="UP000076154">
    <property type="component" value="Unassembled WGS sequence"/>
</dbReference>
<feature type="region of interest" description="Disordered" evidence="1">
    <location>
        <begin position="470"/>
        <end position="551"/>
    </location>
</feature>
<evidence type="ECO:0000313" key="2">
    <source>
        <dbReference type="EMBL" id="RDB25635.1"/>
    </source>
</evidence>
<name>A0A369JZ51_HYPMA</name>
<accession>A0A369JZ51</accession>
<evidence type="ECO:0000313" key="3">
    <source>
        <dbReference type="Proteomes" id="UP000076154"/>
    </source>
</evidence>
<feature type="compositionally biased region" description="Pro residues" evidence="1">
    <location>
        <begin position="110"/>
        <end position="119"/>
    </location>
</feature>
<keyword evidence="3" id="KW-1185">Reference proteome</keyword>
<dbReference type="OrthoDB" id="3068412at2759"/>
<gene>
    <name evidence="2" type="ORF">Hypma_006146</name>
</gene>
<feature type="compositionally biased region" description="Pro residues" evidence="1">
    <location>
        <begin position="1"/>
        <end position="11"/>
    </location>
</feature>
<organism evidence="2 3">
    <name type="scientific">Hypsizygus marmoreus</name>
    <name type="common">White beech mushroom</name>
    <name type="synonym">Agaricus marmoreus</name>
    <dbReference type="NCBI Taxonomy" id="39966"/>
    <lineage>
        <taxon>Eukaryota</taxon>
        <taxon>Fungi</taxon>
        <taxon>Dikarya</taxon>
        <taxon>Basidiomycota</taxon>
        <taxon>Agaricomycotina</taxon>
        <taxon>Agaricomycetes</taxon>
        <taxon>Agaricomycetidae</taxon>
        <taxon>Agaricales</taxon>
        <taxon>Tricholomatineae</taxon>
        <taxon>Lyophyllaceae</taxon>
        <taxon>Hypsizygus</taxon>
    </lineage>
</organism>
<sequence>MPVALTPPSPVSPLRRSARLVQDISPTPVKPNPKLNTNLVHSASRKRPRALGHSIIMANPELPTPRNNKLAHPPSRKRREPPTDSVLTANSELPTPRMLRAEKRRRLSTPPTPPTPVRTPIPTRKRKAFSPSPLAEYTCDGDLPSPVSMNKKRKENSGVACTVTPTKSTRTSVIKSEVLTSERRHTRRSSLLAGIDVPPVTIPPPMKRKRERRTTAQASGSRLPSPPLPSLPQNSDPFSVIPPTILTKASSSSSSPVSLRTSPRRASAISLSSSFAMHVDAKSTTTSSDEEQGDASPSPSSSTAPPASPSPPSQSILTSPPFPTKLRELGPSTVLDEVRSSSSASPPTHVLHASPRRALPAETGEPRASTSSLVMHVDASAVASSGNEQVDAASAVDGEGLGSPVSLASVGALASSSTVASAPLASSSSPSSRTSPRQASAQPAGLVEPVSLAPLTSEGTLASLPESSTVLANAASSRTSPPPSQPLRTSPPRGFTAGPATPRPSASFTLHVDTSPVPTLDNVEQDDTWPELPTSTPAPSSPPTSPTLIRAPTPLRTKVVVHIPSVVVTPPTPPPLASGAPVGAPIPLSDEPVPRPHNPPPQLKIQIPDSEEQMPMVSDSVVPAIIMPPLPPLPAMSPPPQPMQMNMNVVVNVPPPPPPQVDLNGGVWKTACKTRVWELQRRYSPLTIRDLVAQEADDYFLRFGYPKVWNVSREAEGGDGDEEGEDWSEYESELSSDDEEEWMGGCGWWWEERWMWS</sequence>
<feature type="region of interest" description="Disordered" evidence="1">
    <location>
        <begin position="713"/>
        <end position="741"/>
    </location>
</feature>
<feature type="region of interest" description="Disordered" evidence="1">
    <location>
        <begin position="568"/>
        <end position="599"/>
    </location>
</feature>
<feature type="compositionally biased region" description="Low complexity" evidence="1">
    <location>
        <begin position="422"/>
        <end position="442"/>
    </location>
</feature>
<proteinExistence type="predicted"/>
<reference evidence="2" key="1">
    <citation type="submission" date="2018-04" db="EMBL/GenBank/DDBJ databases">
        <title>Whole genome sequencing of Hypsizygus marmoreus.</title>
        <authorList>
            <person name="Choi I.-G."/>
            <person name="Min B."/>
            <person name="Kim J.-G."/>
            <person name="Kim S."/>
            <person name="Oh Y.-L."/>
            <person name="Kong W.-S."/>
            <person name="Park H."/>
            <person name="Jeong J."/>
            <person name="Song E.-S."/>
        </authorList>
    </citation>
    <scope>NUCLEOTIDE SEQUENCE [LARGE SCALE GENOMIC DNA]</scope>
    <source>
        <strain evidence="2">51987-8</strain>
    </source>
</reference>
<feature type="region of interest" description="Disordered" evidence="1">
    <location>
        <begin position="422"/>
        <end position="445"/>
    </location>
</feature>
<dbReference type="EMBL" id="LUEZ02000040">
    <property type="protein sequence ID" value="RDB25635.1"/>
    <property type="molecule type" value="Genomic_DNA"/>
</dbReference>
<comment type="caution">
    <text evidence="2">The sequence shown here is derived from an EMBL/GenBank/DDBJ whole genome shotgun (WGS) entry which is preliminary data.</text>
</comment>
<feature type="region of interest" description="Disordered" evidence="1">
    <location>
        <begin position="1"/>
        <end position="142"/>
    </location>
</feature>
<evidence type="ECO:0000256" key="1">
    <source>
        <dbReference type="SAM" id="MobiDB-lite"/>
    </source>
</evidence>
<feature type="compositionally biased region" description="Acidic residues" evidence="1">
    <location>
        <begin position="717"/>
        <end position="741"/>
    </location>
</feature>
<feature type="compositionally biased region" description="Low complexity" evidence="1">
    <location>
        <begin position="295"/>
        <end position="305"/>
    </location>
</feature>
<protein>
    <submittedName>
        <fullName evidence="2">Uncharacterized protein</fullName>
    </submittedName>
</protein>
<dbReference type="InParanoid" id="A0A369JZ51"/>
<feature type="region of interest" description="Disordered" evidence="1">
    <location>
        <begin position="179"/>
        <end position="373"/>
    </location>
</feature>
<dbReference type="STRING" id="39966.A0A369JZ51"/>
<feature type="compositionally biased region" description="Low complexity" evidence="1">
    <location>
        <begin position="250"/>
        <end position="265"/>
    </location>
</feature>